<dbReference type="STRING" id="1227466.C464_11293"/>
<name>M0EH10_9EURY</name>
<dbReference type="OrthoDB" id="199127at2157"/>
<evidence type="ECO:0000313" key="2">
    <source>
        <dbReference type="EMBL" id="ELZ46182.1"/>
    </source>
</evidence>
<reference evidence="2 3" key="1">
    <citation type="journal article" date="2014" name="PLoS Genet.">
        <title>Phylogenetically driven sequencing of extremely halophilic archaea reveals strategies for static and dynamic osmo-response.</title>
        <authorList>
            <person name="Becker E.A."/>
            <person name="Seitzer P.M."/>
            <person name="Tritt A."/>
            <person name="Larsen D."/>
            <person name="Krusor M."/>
            <person name="Yao A.I."/>
            <person name="Wu D."/>
            <person name="Madern D."/>
            <person name="Eisen J.A."/>
            <person name="Darling A.E."/>
            <person name="Facciotti M.T."/>
        </authorList>
    </citation>
    <scope>NUCLEOTIDE SEQUENCE [LARGE SCALE GENOMIC DNA]</scope>
    <source>
        <strain evidence="2 3">DSM 10284</strain>
    </source>
</reference>
<accession>M0EH10</accession>
<dbReference type="AlphaFoldDB" id="M0EH10"/>
<feature type="transmembrane region" description="Helical" evidence="1">
    <location>
        <begin position="534"/>
        <end position="557"/>
    </location>
</feature>
<dbReference type="Proteomes" id="UP000011509">
    <property type="component" value="Unassembled WGS sequence"/>
</dbReference>
<evidence type="ECO:0000256" key="1">
    <source>
        <dbReference type="SAM" id="Phobius"/>
    </source>
</evidence>
<organism evidence="2 3">
    <name type="scientific">Halorubrum coriense DSM 10284</name>
    <dbReference type="NCBI Taxonomy" id="1227466"/>
    <lineage>
        <taxon>Archaea</taxon>
        <taxon>Methanobacteriati</taxon>
        <taxon>Methanobacteriota</taxon>
        <taxon>Stenosarchaea group</taxon>
        <taxon>Halobacteria</taxon>
        <taxon>Halobacteriales</taxon>
        <taxon>Haloferacaceae</taxon>
        <taxon>Halorubrum</taxon>
    </lineage>
</organism>
<dbReference type="EMBL" id="AOJL01000044">
    <property type="protein sequence ID" value="ELZ46182.1"/>
    <property type="molecule type" value="Genomic_DNA"/>
</dbReference>
<proteinExistence type="predicted"/>
<evidence type="ECO:0008006" key="4">
    <source>
        <dbReference type="Google" id="ProtNLM"/>
    </source>
</evidence>
<feature type="transmembrane region" description="Helical" evidence="1">
    <location>
        <begin position="482"/>
        <end position="502"/>
    </location>
</feature>
<keyword evidence="1" id="KW-0812">Transmembrane</keyword>
<sequence>MTGAAACAYVHDVSGDRFDDVDGDVWRCPHDAHADTDYCVFHQPIRSLPERGVSAERLGAAIVDVVESENAGENRLFGAVCPGIDLEYAVVDGETTHPIDLRESWILGDVECYNCRFENVVRFDGSVFESRAVFEDGSFAASASFTGVKFRGPVSFNLTAFRRWADLKDATFRDEACFRGAAFEKGLFGVGVAFRGAADFMNADFDSVANFYDATFERGGLFSSATFRGDAKFTGSDLGAPVAVGTNFVDDPSLAGSGLPYSDGAIPETCLVLTSGVCVGDIQLADATAESRILVRDVDLRGDVELRDLAAGGDGPVTVDFRNVDAVSGVIEVAGDHAFDFGGSVLGDVVLEGAASAEPDLERFRFENAVFDGFDFGAYRSLFDRLEWRLHGDDGATPAERENTYLRAKNGAVDVGENTAAREFHFREMLNRGRSYRRAAFGGEDSDRREADGRARLRFARKWLSNQVLRYTCGYGERAGRVVYASVAVIAFYAAAYAWLGVELTYEGPLAALAFSFQSFNALVLGIPEVSTPALGVVVASEAFIGPFFVALFVFAITQSVGR</sequence>
<dbReference type="Gene3D" id="2.160.20.80">
    <property type="entry name" value="E3 ubiquitin-protein ligase SopA"/>
    <property type="match status" value="1"/>
</dbReference>
<comment type="caution">
    <text evidence="2">The sequence shown here is derived from an EMBL/GenBank/DDBJ whole genome shotgun (WGS) entry which is preliminary data.</text>
</comment>
<dbReference type="RefSeq" id="WP_006113780.1">
    <property type="nucleotide sequence ID" value="NZ_AOJL01000044.1"/>
</dbReference>
<dbReference type="PATRIC" id="fig|1227466.3.peg.2262"/>
<protein>
    <recommendedName>
        <fullName evidence="4">Pentapeptide repeat-containing protein</fullName>
    </recommendedName>
</protein>
<keyword evidence="1" id="KW-1133">Transmembrane helix</keyword>
<keyword evidence="3" id="KW-1185">Reference proteome</keyword>
<gene>
    <name evidence="2" type="ORF">C464_11293</name>
</gene>
<keyword evidence="1" id="KW-0472">Membrane</keyword>
<evidence type="ECO:0000313" key="3">
    <source>
        <dbReference type="Proteomes" id="UP000011509"/>
    </source>
</evidence>